<evidence type="ECO:0000256" key="3">
    <source>
        <dbReference type="ARBA" id="ARBA00005189"/>
    </source>
</evidence>
<keyword evidence="9 14" id="KW-0256">Endoplasmic reticulum</keyword>
<dbReference type="EC" id="2.3.1.-" evidence="14"/>
<organism evidence="15 16">
    <name type="scientific">Syphacia muris</name>
    <dbReference type="NCBI Taxonomy" id="451379"/>
    <lineage>
        <taxon>Eukaryota</taxon>
        <taxon>Metazoa</taxon>
        <taxon>Ecdysozoa</taxon>
        <taxon>Nematoda</taxon>
        <taxon>Chromadorea</taxon>
        <taxon>Rhabditida</taxon>
        <taxon>Spirurina</taxon>
        <taxon>Oxyuridomorpha</taxon>
        <taxon>Oxyuroidea</taxon>
        <taxon>Oxyuridae</taxon>
        <taxon>Syphacia</taxon>
    </lineage>
</organism>
<keyword evidence="8" id="KW-0319">Glycerol metabolism</keyword>
<keyword evidence="7 14" id="KW-0812">Transmembrane</keyword>
<dbReference type="InterPro" id="IPR007130">
    <property type="entry name" value="DAGAT"/>
</dbReference>
<evidence type="ECO:0000256" key="11">
    <source>
        <dbReference type="ARBA" id="ARBA00023098"/>
    </source>
</evidence>
<evidence type="ECO:0000256" key="1">
    <source>
        <dbReference type="ARBA" id="ARBA00004477"/>
    </source>
</evidence>
<keyword evidence="15" id="KW-1185">Reference proteome</keyword>
<keyword evidence="13" id="KW-0012">Acyltransferase</keyword>
<comment type="pathway">
    <text evidence="3">Lipid metabolism.</text>
</comment>
<name>A0A0N5B1F8_9BILA</name>
<accession>A0A0N5B1F8</accession>
<dbReference type="Proteomes" id="UP000046393">
    <property type="component" value="Unplaced"/>
</dbReference>
<comment type="subcellular location">
    <subcellularLocation>
        <location evidence="1 14">Endoplasmic reticulum membrane</location>
        <topology evidence="1 14">Multi-pass membrane protein</topology>
    </subcellularLocation>
</comment>
<evidence type="ECO:0000313" key="16">
    <source>
        <dbReference type="WBParaSite" id="SMUV_0001112101-mRNA-1"/>
    </source>
</evidence>
<dbReference type="AlphaFoldDB" id="A0A0N5B1F8"/>
<comment type="pathway">
    <text evidence="2">Glycerolipid metabolism; triacylglycerol biosynthesis.</text>
</comment>
<reference evidence="16" key="1">
    <citation type="submission" date="2017-02" db="UniProtKB">
        <authorList>
            <consortium name="WormBaseParasite"/>
        </authorList>
    </citation>
    <scope>IDENTIFICATION</scope>
</reference>
<dbReference type="STRING" id="451379.A0A0N5B1F8"/>
<evidence type="ECO:0000256" key="2">
    <source>
        <dbReference type="ARBA" id="ARBA00004771"/>
    </source>
</evidence>
<keyword evidence="6 14" id="KW-0808">Transferase</keyword>
<evidence type="ECO:0000256" key="13">
    <source>
        <dbReference type="ARBA" id="ARBA00023315"/>
    </source>
</evidence>
<protein>
    <recommendedName>
        <fullName evidence="14">Acyltransferase</fullName>
        <ecNumber evidence="14">2.3.1.-</ecNumber>
    </recommendedName>
</protein>
<dbReference type="WBParaSite" id="SMUV_0001112101-mRNA-1">
    <property type="protein sequence ID" value="SMUV_0001112101-mRNA-1"/>
    <property type="gene ID" value="SMUV_0001112101"/>
</dbReference>
<dbReference type="PANTHER" id="PTHR12317:SF0">
    <property type="entry name" value="ACYLTRANSFERASE"/>
    <property type="match status" value="1"/>
</dbReference>
<evidence type="ECO:0000256" key="10">
    <source>
        <dbReference type="ARBA" id="ARBA00022989"/>
    </source>
</evidence>
<feature type="transmembrane region" description="Helical" evidence="14">
    <location>
        <begin position="12"/>
        <end position="36"/>
    </location>
</feature>
<comment type="similarity">
    <text evidence="4 14">Belongs to the diacylglycerol acyltransferase family.</text>
</comment>
<dbReference type="Pfam" id="PF03982">
    <property type="entry name" value="DAGAT"/>
    <property type="match status" value="1"/>
</dbReference>
<keyword evidence="11" id="KW-0443">Lipid metabolism</keyword>
<evidence type="ECO:0000256" key="14">
    <source>
        <dbReference type="RuleBase" id="RU367023"/>
    </source>
</evidence>
<dbReference type="GO" id="GO:0005789">
    <property type="term" value="C:endoplasmic reticulum membrane"/>
    <property type="evidence" value="ECO:0007669"/>
    <property type="project" value="UniProtKB-SubCell"/>
</dbReference>
<keyword evidence="12 14" id="KW-0472">Membrane</keyword>
<evidence type="ECO:0000256" key="12">
    <source>
        <dbReference type="ARBA" id="ARBA00023136"/>
    </source>
</evidence>
<evidence type="ECO:0000256" key="4">
    <source>
        <dbReference type="ARBA" id="ARBA00005420"/>
    </source>
</evidence>
<dbReference type="PANTHER" id="PTHR12317">
    <property type="entry name" value="DIACYLGLYCEROL O-ACYLTRANSFERASE"/>
    <property type="match status" value="1"/>
</dbReference>
<sequence>MHDIIIAPFIGIAIQILLLLSPLSFIGWLYLAWFFYDCRTPERGSRPNPNTRKWRLYKLIQSYFPIKLIKTAELSPEHNYLIGTHPHGVLAFGPFISLCTDAAGFDKFFPGIECTIATLKGMFWFPIRREQVLMMSSLIAVNKESIRYYLNQKPKGRALAVVVGGANEVLSASPYTYNICLANRKGFVREAIINGAHLVPMFNFGENDYYYQLPNGEGTLVRKIQNIIKIIITYSPTIVIGRGFFSSGIGFMPYRRPITCVMGKPIEVKRNPNPTQQEIDELHKRYCLELKQLFDKFKVQCGVNKTTELTFY</sequence>
<comment type="caution">
    <text evidence="14">Lacks conserved residue(s) required for the propagation of feature annotation.</text>
</comment>
<evidence type="ECO:0000256" key="9">
    <source>
        <dbReference type="ARBA" id="ARBA00022824"/>
    </source>
</evidence>
<evidence type="ECO:0000256" key="6">
    <source>
        <dbReference type="ARBA" id="ARBA00022679"/>
    </source>
</evidence>
<proteinExistence type="inferred from homology"/>
<evidence type="ECO:0000313" key="15">
    <source>
        <dbReference type="Proteomes" id="UP000046393"/>
    </source>
</evidence>
<dbReference type="GO" id="GO:0004144">
    <property type="term" value="F:diacylglycerol O-acyltransferase activity"/>
    <property type="evidence" value="ECO:0007669"/>
    <property type="project" value="TreeGrafter"/>
</dbReference>
<keyword evidence="5" id="KW-0444">Lipid biosynthesis</keyword>
<dbReference type="GO" id="GO:0019432">
    <property type="term" value="P:triglyceride biosynthetic process"/>
    <property type="evidence" value="ECO:0007669"/>
    <property type="project" value="TreeGrafter"/>
</dbReference>
<keyword evidence="10 14" id="KW-1133">Transmembrane helix</keyword>
<evidence type="ECO:0000256" key="7">
    <source>
        <dbReference type="ARBA" id="ARBA00022692"/>
    </source>
</evidence>
<dbReference type="GO" id="GO:0006071">
    <property type="term" value="P:glycerol metabolic process"/>
    <property type="evidence" value="ECO:0007669"/>
    <property type="project" value="UniProtKB-KW"/>
</dbReference>
<evidence type="ECO:0000256" key="8">
    <source>
        <dbReference type="ARBA" id="ARBA00022798"/>
    </source>
</evidence>
<evidence type="ECO:0000256" key="5">
    <source>
        <dbReference type="ARBA" id="ARBA00022516"/>
    </source>
</evidence>
<dbReference type="CDD" id="cd07987">
    <property type="entry name" value="LPLAT_MGAT-like"/>
    <property type="match status" value="1"/>
</dbReference>